<evidence type="ECO:0000313" key="2">
    <source>
        <dbReference type="Proteomes" id="UP000262379"/>
    </source>
</evidence>
<dbReference type="AlphaFoldDB" id="A0A371XBZ6"/>
<sequence length="65" mass="7619">MKHVLAEIRASSHDILPIARIQKLPHWKRTLDALERRGIIRRKVKQLNGDIYQLHWEEIVEGAGN</sequence>
<dbReference type="EMBL" id="QURN01000011">
    <property type="protein sequence ID" value="RFC66740.1"/>
    <property type="molecule type" value="Genomic_DNA"/>
</dbReference>
<keyword evidence="2" id="KW-1185">Reference proteome</keyword>
<name>A0A371XBZ6_9HYPH</name>
<organism evidence="1 2">
    <name type="scientific">Mesorhizobium denitrificans</name>
    <dbReference type="NCBI Taxonomy" id="2294114"/>
    <lineage>
        <taxon>Bacteria</taxon>
        <taxon>Pseudomonadati</taxon>
        <taxon>Pseudomonadota</taxon>
        <taxon>Alphaproteobacteria</taxon>
        <taxon>Hyphomicrobiales</taxon>
        <taxon>Phyllobacteriaceae</taxon>
        <taxon>Mesorhizobium</taxon>
    </lineage>
</organism>
<proteinExistence type="predicted"/>
<comment type="caution">
    <text evidence="1">The sequence shown here is derived from an EMBL/GenBank/DDBJ whole genome shotgun (WGS) entry which is preliminary data.</text>
</comment>
<reference evidence="2" key="1">
    <citation type="submission" date="2018-08" db="EMBL/GenBank/DDBJ databases">
        <authorList>
            <person name="Im W.T."/>
        </authorList>
    </citation>
    <scope>NUCLEOTIDE SEQUENCE [LARGE SCALE GENOMIC DNA]</scope>
    <source>
        <strain evidence="2">LA-28</strain>
    </source>
</reference>
<dbReference type="RefSeq" id="WP_116624631.1">
    <property type="nucleotide sequence ID" value="NZ_QURN01000011.1"/>
</dbReference>
<evidence type="ECO:0000313" key="1">
    <source>
        <dbReference type="EMBL" id="RFC66740.1"/>
    </source>
</evidence>
<gene>
    <name evidence="1" type="ORF">DY251_14455</name>
</gene>
<accession>A0A371XBZ6</accession>
<dbReference type="Proteomes" id="UP000262379">
    <property type="component" value="Unassembled WGS sequence"/>
</dbReference>
<protein>
    <submittedName>
        <fullName evidence="1">Uncharacterized protein</fullName>
    </submittedName>
</protein>